<comment type="similarity">
    <text evidence="8">Belongs to the Pal lipoprotein family.</text>
</comment>
<dbReference type="AlphaFoldDB" id="A0A9X4YAN8"/>
<feature type="region of interest" description="Disordered" evidence="9">
    <location>
        <begin position="25"/>
        <end position="83"/>
    </location>
</feature>
<comment type="function">
    <text evidence="8">Part of the Tol-Pal system, which plays a role in outer membrane invagination during cell division and is important for maintaining outer membrane integrity.</text>
</comment>
<evidence type="ECO:0000256" key="5">
    <source>
        <dbReference type="ARBA" id="ARBA00023237"/>
    </source>
</evidence>
<keyword evidence="5 8" id="KW-0998">Cell outer membrane</keyword>
<name>A0A9X4YAN8_9GAMM</name>
<dbReference type="PROSITE" id="PS01068">
    <property type="entry name" value="OMPA_1"/>
    <property type="match status" value="1"/>
</dbReference>
<evidence type="ECO:0000256" key="1">
    <source>
        <dbReference type="ARBA" id="ARBA00022618"/>
    </source>
</evidence>
<sequence length="196" mass="21517">MTDLLKNRVLMLGFALLFVAGCSSTATEPEGSGSNGMDETDMEQQSDSDADTSDAYGAGDGSGVSEEAMTAEERARKSLEQAKEKAMQAASTIYFDFDSSEIRRESQSILEAHAAYLAEDDDVTVVLEGHTDQRGSREYNMALGERRAESVARFLRVNDVSSDQIETVSYGEEQPAVEGNNEEAWAENRRVEINYE</sequence>
<feature type="chain" id="PRO_5040749238" description="Peptidoglycan-associated lipoprotein" evidence="10">
    <location>
        <begin position="26"/>
        <end position="196"/>
    </location>
</feature>
<dbReference type="PANTHER" id="PTHR30329">
    <property type="entry name" value="STATOR ELEMENT OF FLAGELLAR MOTOR COMPLEX"/>
    <property type="match status" value="1"/>
</dbReference>
<evidence type="ECO:0000256" key="3">
    <source>
        <dbReference type="ARBA" id="ARBA00023136"/>
    </source>
</evidence>
<evidence type="ECO:0000256" key="2">
    <source>
        <dbReference type="ARBA" id="ARBA00022729"/>
    </source>
</evidence>
<comment type="caution">
    <text evidence="12">The sequence shown here is derived from an EMBL/GenBank/DDBJ whole genome shotgun (WGS) entry which is preliminary data.</text>
</comment>
<evidence type="ECO:0000256" key="4">
    <source>
        <dbReference type="ARBA" id="ARBA00023139"/>
    </source>
</evidence>
<feature type="domain" description="OmpA-like" evidence="11">
    <location>
        <begin position="82"/>
        <end position="196"/>
    </location>
</feature>
<keyword evidence="1 8" id="KW-0132">Cell division</keyword>
<keyword evidence="2 8" id="KW-0732">Signal</keyword>
<keyword evidence="7 8" id="KW-0131">Cell cycle</keyword>
<dbReference type="InterPro" id="IPR006690">
    <property type="entry name" value="OMPA-like_CS"/>
</dbReference>
<evidence type="ECO:0000256" key="10">
    <source>
        <dbReference type="SAM" id="SignalP"/>
    </source>
</evidence>
<dbReference type="Pfam" id="PF00691">
    <property type="entry name" value="OmpA"/>
    <property type="match status" value="1"/>
</dbReference>
<dbReference type="Gene3D" id="3.30.1330.60">
    <property type="entry name" value="OmpA-like domain"/>
    <property type="match status" value="1"/>
</dbReference>
<evidence type="ECO:0000256" key="8">
    <source>
        <dbReference type="HAMAP-Rule" id="MF_02204"/>
    </source>
</evidence>
<evidence type="ECO:0000259" key="11">
    <source>
        <dbReference type="PROSITE" id="PS51123"/>
    </source>
</evidence>
<evidence type="ECO:0000256" key="6">
    <source>
        <dbReference type="ARBA" id="ARBA00023288"/>
    </source>
</evidence>
<organism evidence="12 13">
    <name type="scientific">Vreelandella halophila</name>
    <dbReference type="NCBI Taxonomy" id="86177"/>
    <lineage>
        <taxon>Bacteria</taxon>
        <taxon>Pseudomonadati</taxon>
        <taxon>Pseudomonadota</taxon>
        <taxon>Gammaproteobacteria</taxon>
        <taxon>Oceanospirillales</taxon>
        <taxon>Halomonadaceae</taxon>
        <taxon>Vreelandella</taxon>
    </lineage>
</organism>
<keyword evidence="3 8" id="KW-0472">Membrane</keyword>
<dbReference type="NCBIfam" id="TIGR02802">
    <property type="entry name" value="Pal_lipo"/>
    <property type="match status" value="1"/>
</dbReference>
<dbReference type="PRINTS" id="PR01021">
    <property type="entry name" value="OMPADOMAIN"/>
</dbReference>
<dbReference type="CDD" id="cd07185">
    <property type="entry name" value="OmpA_C-like"/>
    <property type="match status" value="1"/>
</dbReference>
<keyword evidence="6 8" id="KW-0449">Lipoprotein</keyword>
<dbReference type="InterPro" id="IPR050330">
    <property type="entry name" value="Bact_OuterMem_StrucFunc"/>
</dbReference>
<dbReference type="RefSeq" id="WP_160898084.1">
    <property type="nucleotide sequence ID" value="NZ_WMEX01000001.1"/>
</dbReference>
<dbReference type="InterPro" id="IPR036737">
    <property type="entry name" value="OmpA-like_sf"/>
</dbReference>
<feature type="signal peptide" evidence="10">
    <location>
        <begin position="1"/>
        <end position="25"/>
    </location>
</feature>
<protein>
    <recommendedName>
        <fullName evidence="8">Peptidoglycan-associated lipoprotein</fullName>
        <shortName evidence="8">PAL</shortName>
    </recommendedName>
</protein>
<dbReference type="GO" id="GO:0009279">
    <property type="term" value="C:cell outer membrane"/>
    <property type="evidence" value="ECO:0007669"/>
    <property type="project" value="UniProtKB-SubCell"/>
</dbReference>
<dbReference type="SUPFAM" id="SSF103088">
    <property type="entry name" value="OmpA-like"/>
    <property type="match status" value="1"/>
</dbReference>
<proteinExistence type="inferred from homology"/>
<keyword evidence="4 8" id="KW-0564">Palmitate</keyword>
<dbReference type="GO" id="GO:0051301">
    <property type="term" value="P:cell division"/>
    <property type="evidence" value="ECO:0007669"/>
    <property type="project" value="UniProtKB-UniRule"/>
</dbReference>
<dbReference type="InterPro" id="IPR014169">
    <property type="entry name" value="Pal_lipo_C"/>
</dbReference>
<dbReference type="PROSITE" id="PS51123">
    <property type="entry name" value="OMPA_2"/>
    <property type="match status" value="1"/>
</dbReference>
<evidence type="ECO:0000256" key="7">
    <source>
        <dbReference type="ARBA" id="ARBA00023306"/>
    </source>
</evidence>
<keyword evidence="13" id="KW-1185">Reference proteome</keyword>
<feature type="compositionally biased region" description="Basic and acidic residues" evidence="9">
    <location>
        <begin position="71"/>
        <end position="83"/>
    </location>
</feature>
<dbReference type="InterPro" id="IPR006664">
    <property type="entry name" value="OMP_bac"/>
</dbReference>
<feature type="compositionally biased region" description="Acidic residues" evidence="9">
    <location>
        <begin position="38"/>
        <end position="52"/>
    </location>
</feature>
<gene>
    <name evidence="8 12" type="primary">pal</name>
    <name evidence="12" type="ORF">GLW01_03155</name>
</gene>
<dbReference type="Proteomes" id="UP000460751">
    <property type="component" value="Unassembled WGS sequence"/>
</dbReference>
<dbReference type="PROSITE" id="PS51257">
    <property type="entry name" value="PROKAR_LIPOPROTEIN"/>
    <property type="match status" value="1"/>
</dbReference>
<comment type="subunit">
    <text evidence="8">The Tol-Pal system is composed of five core proteins: the inner membrane proteins TolA, TolQ and TolR, the periplasmic protein TolB and the outer membrane protein Pal. They form a network linking the inner and outer membranes and the peptidoglycan layer.</text>
</comment>
<evidence type="ECO:0000313" key="12">
    <source>
        <dbReference type="EMBL" id="MYL25785.1"/>
    </source>
</evidence>
<dbReference type="EMBL" id="WMEX01000001">
    <property type="protein sequence ID" value="MYL25785.1"/>
    <property type="molecule type" value="Genomic_DNA"/>
</dbReference>
<evidence type="ECO:0000313" key="13">
    <source>
        <dbReference type="Proteomes" id="UP000460751"/>
    </source>
</evidence>
<dbReference type="OrthoDB" id="9809164at2"/>
<accession>A0A9X4YAN8</accession>
<evidence type="ECO:0000256" key="9">
    <source>
        <dbReference type="SAM" id="MobiDB-lite"/>
    </source>
</evidence>
<comment type="subcellular location">
    <subcellularLocation>
        <location evidence="8">Cell outer membrane</location>
        <topology evidence="8">Lipid-anchor</topology>
    </subcellularLocation>
</comment>
<dbReference type="HAMAP" id="MF_02204">
    <property type="entry name" value="Pal"/>
    <property type="match status" value="1"/>
</dbReference>
<dbReference type="InterPro" id="IPR039001">
    <property type="entry name" value="Pal"/>
</dbReference>
<dbReference type="InterPro" id="IPR006665">
    <property type="entry name" value="OmpA-like"/>
</dbReference>
<dbReference type="PANTHER" id="PTHR30329:SF21">
    <property type="entry name" value="LIPOPROTEIN YIAD-RELATED"/>
    <property type="match status" value="1"/>
</dbReference>
<reference evidence="12 13" key="1">
    <citation type="submission" date="2019-11" db="EMBL/GenBank/DDBJ databases">
        <title>Genome sequences of 17 halophilic strains isolated from different environments.</title>
        <authorList>
            <person name="Furrow R.E."/>
        </authorList>
    </citation>
    <scope>NUCLEOTIDE SEQUENCE [LARGE SCALE GENOMIC DNA]</scope>
    <source>
        <strain evidence="12 13">22507_15_FS</strain>
    </source>
</reference>